<dbReference type="SUPFAM" id="SSF52980">
    <property type="entry name" value="Restriction endonuclease-like"/>
    <property type="match status" value="1"/>
</dbReference>
<accession>A0AA48WI34</accession>
<keyword evidence="3" id="KW-0540">Nuclease</keyword>
<proteinExistence type="predicted"/>
<dbReference type="PANTHER" id="PTHR30015:SF7">
    <property type="entry name" value="TYPE IV METHYL-DIRECTED RESTRICTION ENZYME ECOKMRR"/>
    <property type="match status" value="1"/>
</dbReference>
<protein>
    <submittedName>
        <fullName evidence="3">Restriction endonuclease</fullName>
    </submittedName>
</protein>
<dbReference type="InterPro" id="IPR007560">
    <property type="entry name" value="Restrct_endonuc_IV_Mrr"/>
</dbReference>
<dbReference type="Pfam" id="PF14338">
    <property type="entry name" value="Mrr_N"/>
    <property type="match status" value="1"/>
</dbReference>
<feature type="domain" description="Restriction system protein Mrr-like N-terminal" evidence="2">
    <location>
        <begin position="6"/>
        <end position="91"/>
    </location>
</feature>
<dbReference type="InterPro" id="IPR025745">
    <property type="entry name" value="Mrr-like_N_dom"/>
</dbReference>
<name>A0AA48WI34_9BURK</name>
<dbReference type="GO" id="GO:0004519">
    <property type="term" value="F:endonuclease activity"/>
    <property type="evidence" value="ECO:0007669"/>
    <property type="project" value="UniProtKB-KW"/>
</dbReference>
<keyword evidence="3" id="KW-0255">Endonuclease</keyword>
<keyword evidence="3" id="KW-0378">Hydrolase</keyword>
<dbReference type="PANTHER" id="PTHR30015">
    <property type="entry name" value="MRR RESTRICTION SYSTEM PROTEIN"/>
    <property type="match status" value="1"/>
</dbReference>
<dbReference type="InterPro" id="IPR011856">
    <property type="entry name" value="tRNA_endonuc-like_dom_sf"/>
</dbReference>
<dbReference type="InterPro" id="IPR011335">
    <property type="entry name" value="Restrct_endonuc-II-like"/>
</dbReference>
<dbReference type="Gene3D" id="3.40.1350.10">
    <property type="match status" value="1"/>
</dbReference>
<dbReference type="EMBL" id="CP065053">
    <property type="protein sequence ID" value="QPI53175.1"/>
    <property type="molecule type" value="Genomic_DNA"/>
</dbReference>
<reference evidence="3 4" key="1">
    <citation type="submission" date="2020-11" db="EMBL/GenBank/DDBJ databases">
        <authorList>
            <person name="Sun Q."/>
        </authorList>
    </citation>
    <scope>NUCLEOTIDE SEQUENCE [LARGE SCALE GENOMIC DNA]</scope>
    <source>
        <strain evidence="3 4">P8398</strain>
    </source>
</reference>
<gene>
    <name evidence="3" type="ORF">IV454_09330</name>
</gene>
<dbReference type="InterPro" id="IPR052906">
    <property type="entry name" value="Type_IV_Methyl-Rstrct_Enzyme"/>
</dbReference>
<feature type="domain" description="Restriction endonuclease type IV Mrr" evidence="1">
    <location>
        <begin position="172"/>
        <end position="288"/>
    </location>
</feature>
<evidence type="ECO:0000313" key="4">
    <source>
        <dbReference type="Proteomes" id="UP000662888"/>
    </source>
</evidence>
<sequence>MPIPNYQTFMLPLLRLVADGEVHRSRDCIEKLAVQFNITDEERNTMLPSGTAPLFDNRVGWARTYLKQAGCLESKKRGFFSITARGQSLLAQNPADIDNRTLSQFSEFLDFKLRHNESKQQDGLAPLPQVIDGPGDLAEAAEITPEELFSQAYQRLRVNLETELLEQVKLSSPSFFERLVIDLLVAMGYGGSRHDAGQAIGKSGDGGIDGIIKEDKLGPDAIYVQAKRWEGTVGRPEIQKFAGALQGQRANKGVFITTSNFSREAEEYAKIISSKIILITGQQLATFMVDHNVGVSPISQYELKRIDSDYFEGENV</sequence>
<evidence type="ECO:0000259" key="1">
    <source>
        <dbReference type="Pfam" id="PF04471"/>
    </source>
</evidence>
<keyword evidence="4" id="KW-1185">Reference proteome</keyword>
<dbReference type="Proteomes" id="UP000662888">
    <property type="component" value="Chromosome"/>
</dbReference>
<evidence type="ECO:0000259" key="2">
    <source>
        <dbReference type="Pfam" id="PF14338"/>
    </source>
</evidence>
<evidence type="ECO:0000313" key="3">
    <source>
        <dbReference type="EMBL" id="QPI53175.1"/>
    </source>
</evidence>
<organism evidence="3 4">
    <name type="scientific">Massilia antarctica</name>
    <dbReference type="NCBI Taxonomy" id="2765360"/>
    <lineage>
        <taxon>Bacteria</taxon>
        <taxon>Pseudomonadati</taxon>
        <taxon>Pseudomonadota</taxon>
        <taxon>Betaproteobacteria</taxon>
        <taxon>Burkholderiales</taxon>
        <taxon>Oxalobacteraceae</taxon>
        <taxon>Telluria group</taxon>
        <taxon>Massilia</taxon>
    </lineage>
</organism>
<dbReference type="Pfam" id="PF04471">
    <property type="entry name" value="Mrr_cat"/>
    <property type="match status" value="1"/>
</dbReference>